<protein>
    <submittedName>
        <fullName evidence="11">Cation:proton antiporter</fullName>
    </submittedName>
</protein>
<evidence type="ECO:0000256" key="1">
    <source>
        <dbReference type="ARBA" id="ARBA00004141"/>
    </source>
</evidence>
<sequence>MLDPLIIVIALACGMASRAAGLPALIGYLAAGFLLHELDIGGGGILATLSEIGITLLLFTIGLKLNPRDLLRTHIWGTTVAHMAAMQLFFLGVFYLADALIPGLTIDFTAGLVGAFALTFSSTVFVIQVMQERGEMASRHARLAIGILIIQDLAAVIFLGFSAGKVPGPEALLLLLLLPLRGLILRLLTLSGHGELFTLFGLTLALGGAGLFEATGIKGDLGALIIGAVLAGHQKAKELSRNLLQFKDLFLVCFFLSIGLEGWPQREMILLAAVLGVLALVKPPLYFLLMTRLHTPPRTALLASLPLTNYSEFGLIVVAIAASAGWMDAQWSAAISLAIAISFIIASPLNRMAHVLYRRWHRQLQGFETEVVRAAYPDTRDVRVIVLGMGNIGTGAYEAMAERFGEAVLGVDDNDRKLAQHQRARRRVVAADASDPDFWQRIDLDGVELIMLALTNHEENKLVGKLLGDLGYQGRIAAVVRFSEEAEELESAGISAFNLYAQAGSGFAAHAAAQLGQ</sequence>
<reference evidence="11" key="1">
    <citation type="submission" date="2021-02" db="EMBL/GenBank/DDBJ databases">
        <title>PHA producing bacteria isolated from coastal sediment in Guangdong, Shenzhen.</title>
        <authorList>
            <person name="Zheng W."/>
            <person name="Yu S."/>
            <person name="Huang Y."/>
        </authorList>
    </citation>
    <scope>NUCLEOTIDE SEQUENCE</scope>
    <source>
        <strain evidence="11">TN14-10</strain>
    </source>
</reference>
<evidence type="ECO:0000313" key="11">
    <source>
        <dbReference type="EMBL" id="MBN7798299.1"/>
    </source>
</evidence>
<feature type="transmembrane region" description="Helical" evidence="9">
    <location>
        <begin position="45"/>
        <end position="63"/>
    </location>
</feature>
<feature type="transmembrane region" description="Helical" evidence="9">
    <location>
        <begin position="75"/>
        <end position="96"/>
    </location>
</feature>
<evidence type="ECO:0000256" key="4">
    <source>
        <dbReference type="ARBA" id="ARBA00022449"/>
    </source>
</evidence>
<dbReference type="SUPFAM" id="SSF51735">
    <property type="entry name" value="NAD(P)-binding Rossmann-fold domains"/>
    <property type="match status" value="1"/>
</dbReference>
<dbReference type="RefSeq" id="WP_206561741.1">
    <property type="nucleotide sequence ID" value="NZ_JAFKCZ010000013.1"/>
</dbReference>
<evidence type="ECO:0000256" key="7">
    <source>
        <dbReference type="ARBA" id="ARBA00023065"/>
    </source>
</evidence>
<evidence type="ECO:0000256" key="8">
    <source>
        <dbReference type="ARBA" id="ARBA00023136"/>
    </source>
</evidence>
<dbReference type="AlphaFoldDB" id="A0A939IK22"/>
<comment type="caution">
    <text evidence="11">The sequence shown here is derived from an EMBL/GenBank/DDBJ whole genome shotgun (WGS) entry which is preliminary data.</text>
</comment>
<keyword evidence="7" id="KW-0406">Ion transport</keyword>
<evidence type="ECO:0000259" key="10">
    <source>
        <dbReference type="PROSITE" id="PS51201"/>
    </source>
</evidence>
<keyword evidence="3" id="KW-0813">Transport</keyword>
<dbReference type="PANTHER" id="PTHR42751">
    <property type="entry name" value="SODIUM/HYDROGEN EXCHANGER FAMILY/TRKA DOMAIN PROTEIN"/>
    <property type="match status" value="1"/>
</dbReference>
<dbReference type="PROSITE" id="PS51201">
    <property type="entry name" value="RCK_N"/>
    <property type="match status" value="1"/>
</dbReference>
<feature type="transmembrane region" description="Helical" evidence="9">
    <location>
        <begin position="269"/>
        <end position="289"/>
    </location>
</feature>
<dbReference type="InterPro" id="IPR006153">
    <property type="entry name" value="Cation/H_exchanger_TM"/>
</dbReference>
<dbReference type="GO" id="GO:1902600">
    <property type="term" value="P:proton transmembrane transport"/>
    <property type="evidence" value="ECO:0007669"/>
    <property type="project" value="InterPro"/>
</dbReference>
<keyword evidence="6 9" id="KW-1133">Transmembrane helix</keyword>
<feature type="transmembrane region" description="Helical" evidence="9">
    <location>
        <begin position="171"/>
        <end position="189"/>
    </location>
</feature>
<dbReference type="PANTHER" id="PTHR42751:SF1">
    <property type="entry name" value="CATION_PROTON ANTIPORTER YBAL-RELATED"/>
    <property type="match status" value="1"/>
</dbReference>
<dbReference type="InterPro" id="IPR038770">
    <property type="entry name" value="Na+/solute_symporter_sf"/>
</dbReference>
<evidence type="ECO:0000256" key="9">
    <source>
        <dbReference type="SAM" id="Phobius"/>
    </source>
</evidence>
<proteinExistence type="inferred from homology"/>
<dbReference type="EMBL" id="JAFKCZ010000013">
    <property type="protein sequence ID" value="MBN7798299.1"/>
    <property type="molecule type" value="Genomic_DNA"/>
</dbReference>
<dbReference type="GO" id="GO:0006813">
    <property type="term" value="P:potassium ion transport"/>
    <property type="evidence" value="ECO:0007669"/>
    <property type="project" value="InterPro"/>
</dbReference>
<dbReference type="Gene3D" id="3.40.50.720">
    <property type="entry name" value="NAD(P)-binding Rossmann-like Domain"/>
    <property type="match status" value="1"/>
</dbReference>
<feature type="transmembrane region" description="Helical" evidence="9">
    <location>
        <begin position="108"/>
        <end position="129"/>
    </location>
</feature>
<name>A0A939IK22_9GAMM</name>
<evidence type="ECO:0000256" key="6">
    <source>
        <dbReference type="ARBA" id="ARBA00022989"/>
    </source>
</evidence>
<evidence type="ECO:0000256" key="3">
    <source>
        <dbReference type="ARBA" id="ARBA00022448"/>
    </source>
</evidence>
<dbReference type="InterPro" id="IPR036291">
    <property type="entry name" value="NAD(P)-bd_dom_sf"/>
</dbReference>
<keyword evidence="4" id="KW-0050">Antiport</keyword>
<gene>
    <name evidence="11" type="ORF">JYP50_16940</name>
</gene>
<organism evidence="11 12">
    <name type="scientific">Parahaliea mediterranea</name>
    <dbReference type="NCBI Taxonomy" id="651086"/>
    <lineage>
        <taxon>Bacteria</taxon>
        <taxon>Pseudomonadati</taxon>
        <taxon>Pseudomonadota</taxon>
        <taxon>Gammaproteobacteria</taxon>
        <taxon>Cellvibrionales</taxon>
        <taxon>Halieaceae</taxon>
        <taxon>Parahaliea</taxon>
    </lineage>
</organism>
<dbReference type="Gene3D" id="1.20.1530.20">
    <property type="match status" value="1"/>
</dbReference>
<dbReference type="Pfam" id="PF02254">
    <property type="entry name" value="TrkA_N"/>
    <property type="match status" value="1"/>
</dbReference>
<keyword evidence="8 9" id="KW-0472">Membrane</keyword>
<comment type="similarity">
    <text evidence="2">Belongs to the monovalent cation:proton antiporter 2 (CPA2) transporter (TC 2.A.37) family.</text>
</comment>
<feature type="transmembrane region" description="Helical" evidence="9">
    <location>
        <begin position="141"/>
        <end position="159"/>
    </location>
</feature>
<comment type="subcellular location">
    <subcellularLocation>
        <location evidence="1">Membrane</location>
        <topology evidence="1">Multi-pass membrane protein</topology>
    </subcellularLocation>
</comment>
<dbReference type="Proteomes" id="UP000664303">
    <property type="component" value="Unassembled WGS sequence"/>
</dbReference>
<dbReference type="GO" id="GO:0016020">
    <property type="term" value="C:membrane"/>
    <property type="evidence" value="ECO:0007669"/>
    <property type="project" value="UniProtKB-SubCell"/>
</dbReference>
<feature type="transmembrane region" description="Helical" evidence="9">
    <location>
        <begin position="329"/>
        <end position="349"/>
    </location>
</feature>
<evidence type="ECO:0000256" key="2">
    <source>
        <dbReference type="ARBA" id="ARBA00005551"/>
    </source>
</evidence>
<keyword evidence="12" id="KW-1185">Reference proteome</keyword>
<evidence type="ECO:0000313" key="12">
    <source>
        <dbReference type="Proteomes" id="UP000664303"/>
    </source>
</evidence>
<feature type="transmembrane region" description="Helical" evidence="9">
    <location>
        <begin position="196"/>
        <end position="212"/>
    </location>
</feature>
<dbReference type="InterPro" id="IPR003148">
    <property type="entry name" value="RCK_N"/>
</dbReference>
<accession>A0A939IK22</accession>
<feature type="domain" description="RCK N-terminal" evidence="10">
    <location>
        <begin position="381"/>
        <end position="500"/>
    </location>
</feature>
<dbReference type="Pfam" id="PF00999">
    <property type="entry name" value="Na_H_Exchanger"/>
    <property type="match status" value="1"/>
</dbReference>
<dbReference type="GO" id="GO:0015297">
    <property type="term" value="F:antiporter activity"/>
    <property type="evidence" value="ECO:0007669"/>
    <property type="project" value="UniProtKB-KW"/>
</dbReference>
<evidence type="ECO:0000256" key="5">
    <source>
        <dbReference type="ARBA" id="ARBA00022692"/>
    </source>
</evidence>
<feature type="transmembrane region" description="Helical" evidence="9">
    <location>
        <begin position="301"/>
        <end position="323"/>
    </location>
</feature>
<keyword evidence="5 9" id="KW-0812">Transmembrane</keyword>